<keyword evidence="3" id="KW-0862">Zinc</keyword>
<dbReference type="Proteomes" id="UP000325081">
    <property type="component" value="Unassembled WGS sequence"/>
</dbReference>
<comment type="caution">
    <text evidence="7">The sequence shown here is derived from an EMBL/GenBank/DDBJ whole genome shotgun (WGS) entry which is preliminary data.</text>
</comment>
<evidence type="ECO:0000256" key="5">
    <source>
        <dbReference type="SAM" id="Coils"/>
    </source>
</evidence>
<evidence type="ECO:0000313" key="7">
    <source>
        <dbReference type="EMBL" id="GER57714.1"/>
    </source>
</evidence>
<dbReference type="PROSITE" id="PS50966">
    <property type="entry name" value="ZF_SWIM"/>
    <property type="match status" value="1"/>
</dbReference>
<keyword evidence="8" id="KW-1185">Reference proteome</keyword>
<dbReference type="InterPro" id="IPR007527">
    <property type="entry name" value="Znf_SWIM"/>
</dbReference>
<gene>
    <name evidence="7" type="ORF">STAS_35541</name>
</gene>
<organism evidence="7 8">
    <name type="scientific">Striga asiatica</name>
    <name type="common">Asiatic witchweed</name>
    <name type="synonym">Buchnera asiatica</name>
    <dbReference type="NCBI Taxonomy" id="4170"/>
    <lineage>
        <taxon>Eukaryota</taxon>
        <taxon>Viridiplantae</taxon>
        <taxon>Streptophyta</taxon>
        <taxon>Embryophyta</taxon>
        <taxon>Tracheophyta</taxon>
        <taxon>Spermatophyta</taxon>
        <taxon>Magnoliopsida</taxon>
        <taxon>eudicotyledons</taxon>
        <taxon>Gunneridae</taxon>
        <taxon>Pentapetalae</taxon>
        <taxon>asterids</taxon>
        <taxon>lamiids</taxon>
        <taxon>Lamiales</taxon>
        <taxon>Orobanchaceae</taxon>
        <taxon>Buchnereae</taxon>
        <taxon>Striga</taxon>
    </lineage>
</organism>
<dbReference type="SMART" id="SM00575">
    <property type="entry name" value="ZnF_PMZ"/>
    <property type="match status" value="1"/>
</dbReference>
<dbReference type="Pfam" id="PF04434">
    <property type="entry name" value="SWIM"/>
    <property type="match status" value="1"/>
</dbReference>
<dbReference type="EMBL" id="BKCP01013514">
    <property type="protein sequence ID" value="GER57714.1"/>
    <property type="molecule type" value="Genomic_DNA"/>
</dbReference>
<feature type="coiled-coil region" evidence="5">
    <location>
        <begin position="247"/>
        <end position="277"/>
    </location>
</feature>
<proteinExistence type="predicted"/>
<feature type="non-terminal residue" evidence="7">
    <location>
        <position position="1"/>
    </location>
</feature>
<dbReference type="OrthoDB" id="913269at2759"/>
<dbReference type="AlphaFoldDB" id="A0A5A7RKN9"/>
<evidence type="ECO:0000256" key="4">
    <source>
        <dbReference type="PROSITE-ProRule" id="PRU00325"/>
    </source>
</evidence>
<keyword evidence="2 4" id="KW-0863">Zinc-finger</keyword>
<sequence length="342" mass="39340">IMNENEIIEEPTLGMVFRSQEEAYSYYSNYGIQKGFGVMKRSSKRGDDGVVRYFTFACVKNDQKKKSTGKNSFAPRLSTKTGCKAKIRLTLKDVNFIVSFDESTREVNCVCRLFEFRGILCRHIMSMLIGRKINERKDLKRRYTLVRIGYNPLSQQIQQCEKICKAFHEVAIIAADDEEKYELVMKGIRELKLEISSDELIHEETVQAFSSQSQNYVEQQKVLGGENKVLSPVVTRGKGRPATKRKILRLEVVVQKLKKKNQNKKLKETKAKKLKCTKAPMKTLEANSIFGSTAFKATFDNEVNQVSNFGEHYMLRPPDPSIYPNSIQLQEKGPFDPYHDNY</sequence>
<dbReference type="PANTHER" id="PTHR47718">
    <property type="entry name" value="OS01G0519700 PROTEIN"/>
    <property type="match status" value="1"/>
</dbReference>
<dbReference type="InterPro" id="IPR006564">
    <property type="entry name" value="Znf_PMZ"/>
</dbReference>
<protein>
    <submittedName>
        <fullName evidence="7">FAR1-related protein</fullName>
    </submittedName>
</protein>
<name>A0A5A7RKN9_STRAF</name>
<keyword evidence="1" id="KW-0479">Metal-binding</keyword>
<dbReference type="GO" id="GO:0008270">
    <property type="term" value="F:zinc ion binding"/>
    <property type="evidence" value="ECO:0007669"/>
    <property type="project" value="UniProtKB-KW"/>
</dbReference>
<evidence type="ECO:0000259" key="6">
    <source>
        <dbReference type="PROSITE" id="PS50966"/>
    </source>
</evidence>
<feature type="domain" description="SWIM-type" evidence="6">
    <location>
        <begin position="96"/>
        <end position="132"/>
    </location>
</feature>
<keyword evidence="5" id="KW-0175">Coiled coil</keyword>
<dbReference type="PANTHER" id="PTHR47718:SF13">
    <property type="entry name" value="OS09G0290500 PROTEIN"/>
    <property type="match status" value="1"/>
</dbReference>
<evidence type="ECO:0000256" key="3">
    <source>
        <dbReference type="ARBA" id="ARBA00022833"/>
    </source>
</evidence>
<evidence type="ECO:0000313" key="8">
    <source>
        <dbReference type="Proteomes" id="UP000325081"/>
    </source>
</evidence>
<accession>A0A5A7RKN9</accession>
<dbReference type="Pfam" id="PF03101">
    <property type="entry name" value="FAR1"/>
    <property type="match status" value="1"/>
</dbReference>
<dbReference type="InterPro" id="IPR004330">
    <property type="entry name" value="FAR1_DNA_bnd_dom"/>
</dbReference>
<evidence type="ECO:0000256" key="1">
    <source>
        <dbReference type="ARBA" id="ARBA00022723"/>
    </source>
</evidence>
<evidence type="ECO:0000256" key="2">
    <source>
        <dbReference type="ARBA" id="ARBA00022771"/>
    </source>
</evidence>
<reference evidence="8" key="1">
    <citation type="journal article" date="2019" name="Curr. Biol.">
        <title>Genome Sequence of Striga asiatica Provides Insight into the Evolution of Plant Parasitism.</title>
        <authorList>
            <person name="Yoshida S."/>
            <person name="Kim S."/>
            <person name="Wafula E.K."/>
            <person name="Tanskanen J."/>
            <person name="Kim Y.M."/>
            <person name="Honaas L."/>
            <person name="Yang Z."/>
            <person name="Spallek T."/>
            <person name="Conn C.E."/>
            <person name="Ichihashi Y."/>
            <person name="Cheong K."/>
            <person name="Cui S."/>
            <person name="Der J.P."/>
            <person name="Gundlach H."/>
            <person name="Jiao Y."/>
            <person name="Hori C."/>
            <person name="Ishida J.K."/>
            <person name="Kasahara H."/>
            <person name="Kiba T."/>
            <person name="Kim M.S."/>
            <person name="Koo N."/>
            <person name="Laohavisit A."/>
            <person name="Lee Y.H."/>
            <person name="Lumba S."/>
            <person name="McCourt P."/>
            <person name="Mortimer J.C."/>
            <person name="Mutuku J.M."/>
            <person name="Nomura T."/>
            <person name="Sasaki-Sekimoto Y."/>
            <person name="Seto Y."/>
            <person name="Wang Y."/>
            <person name="Wakatake T."/>
            <person name="Sakakibara H."/>
            <person name="Demura T."/>
            <person name="Yamaguchi S."/>
            <person name="Yoneyama K."/>
            <person name="Manabe R.I."/>
            <person name="Nelson D.C."/>
            <person name="Schulman A.H."/>
            <person name="Timko M.P."/>
            <person name="dePamphilis C.W."/>
            <person name="Choi D."/>
            <person name="Shirasu K."/>
        </authorList>
    </citation>
    <scope>NUCLEOTIDE SEQUENCE [LARGE SCALE GENOMIC DNA]</scope>
    <source>
        <strain evidence="8">cv. UVA1</strain>
    </source>
</reference>